<dbReference type="Pfam" id="PF01535">
    <property type="entry name" value="PPR"/>
    <property type="match status" value="5"/>
</dbReference>
<protein>
    <recommendedName>
        <fullName evidence="4">DYW domain-containing protein</fullName>
    </recommendedName>
</protein>
<feature type="repeat" description="PPR" evidence="3">
    <location>
        <begin position="133"/>
        <end position="167"/>
    </location>
</feature>
<dbReference type="FunFam" id="1.25.40.10:FF:000968">
    <property type="entry name" value="Pentatricopeptide repeat-containing protein, mitochondrial"/>
    <property type="match status" value="1"/>
</dbReference>
<dbReference type="InParanoid" id="A0A2G5CBY4"/>
<evidence type="ECO:0000259" key="4">
    <source>
        <dbReference type="Pfam" id="PF14432"/>
    </source>
</evidence>
<dbReference type="Pfam" id="PF20431">
    <property type="entry name" value="E_motif"/>
    <property type="match status" value="1"/>
</dbReference>
<dbReference type="InterPro" id="IPR046848">
    <property type="entry name" value="E_motif"/>
</dbReference>
<evidence type="ECO:0000256" key="3">
    <source>
        <dbReference type="PROSITE-ProRule" id="PRU00708"/>
    </source>
</evidence>
<dbReference type="InterPro" id="IPR046960">
    <property type="entry name" value="PPR_At4g14850-like_plant"/>
</dbReference>
<dbReference type="Pfam" id="PF14432">
    <property type="entry name" value="DYW_deaminase"/>
    <property type="match status" value="1"/>
</dbReference>
<dbReference type="OrthoDB" id="185373at2759"/>
<dbReference type="STRING" id="218851.A0A2G5CBY4"/>
<dbReference type="FunFam" id="1.25.40.10:FF:000031">
    <property type="entry name" value="Pentatricopeptide repeat-containing protein mitochondrial"/>
    <property type="match status" value="1"/>
</dbReference>
<gene>
    <name evidence="5" type="ORF">AQUCO_06600011v1</name>
</gene>
<feature type="repeat" description="PPR" evidence="3">
    <location>
        <begin position="32"/>
        <end position="66"/>
    </location>
</feature>
<dbReference type="GO" id="GO:0003723">
    <property type="term" value="F:RNA binding"/>
    <property type="evidence" value="ECO:0007669"/>
    <property type="project" value="InterPro"/>
</dbReference>
<keyword evidence="6" id="KW-1185">Reference proteome</keyword>
<dbReference type="PROSITE" id="PS51375">
    <property type="entry name" value="PPR"/>
    <property type="match status" value="4"/>
</dbReference>
<dbReference type="InterPro" id="IPR002885">
    <property type="entry name" value="PPR_rpt"/>
</dbReference>
<dbReference type="GO" id="GO:0008270">
    <property type="term" value="F:zinc ion binding"/>
    <property type="evidence" value="ECO:0007669"/>
    <property type="project" value="InterPro"/>
</dbReference>
<dbReference type="AlphaFoldDB" id="A0A2G5CBY4"/>
<evidence type="ECO:0000313" key="5">
    <source>
        <dbReference type="EMBL" id="PIA28798.1"/>
    </source>
</evidence>
<name>A0A2G5CBY4_AQUCA</name>
<dbReference type="Proteomes" id="UP000230069">
    <property type="component" value="Unassembled WGS sequence"/>
</dbReference>
<feature type="domain" description="DYW" evidence="4">
    <location>
        <begin position="573"/>
        <end position="665"/>
    </location>
</feature>
<evidence type="ECO:0000256" key="2">
    <source>
        <dbReference type="ARBA" id="ARBA00022737"/>
    </source>
</evidence>
<organism evidence="5 6">
    <name type="scientific">Aquilegia coerulea</name>
    <name type="common">Rocky mountain columbine</name>
    <dbReference type="NCBI Taxonomy" id="218851"/>
    <lineage>
        <taxon>Eukaryota</taxon>
        <taxon>Viridiplantae</taxon>
        <taxon>Streptophyta</taxon>
        <taxon>Embryophyta</taxon>
        <taxon>Tracheophyta</taxon>
        <taxon>Spermatophyta</taxon>
        <taxon>Magnoliopsida</taxon>
        <taxon>Ranunculales</taxon>
        <taxon>Ranunculaceae</taxon>
        <taxon>Thalictroideae</taxon>
        <taxon>Aquilegia</taxon>
    </lineage>
</organism>
<dbReference type="FunCoup" id="A0A2G5CBY4">
    <property type="interactions" value="206"/>
</dbReference>
<comment type="similarity">
    <text evidence="1">Belongs to the PPR family. PCMP-H subfamily.</text>
</comment>
<dbReference type="Gene3D" id="1.25.40.10">
    <property type="entry name" value="Tetratricopeptide repeat domain"/>
    <property type="match status" value="3"/>
</dbReference>
<evidence type="ECO:0000256" key="1">
    <source>
        <dbReference type="ARBA" id="ARBA00006643"/>
    </source>
</evidence>
<dbReference type="InterPro" id="IPR032867">
    <property type="entry name" value="DYW_dom"/>
</dbReference>
<proteinExistence type="inferred from homology"/>
<feature type="repeat" description="PPR" evidence="3">
    <location>
        <begin position="358"/>
        <end position="392"/>
    </location>
</feature>
<dbReference type="InterPro" id="IPR011990">
    <property type="entry name" value="TPR-like_helical_dom_sf"/>
</dbReference>
<accession>A0A2G5CBY4</accession>
<evidence type="ECO:0000313" key="6">
    <source>
        <dbReference type="Proteomes" id="UP000230069"/>
    </source>
</evidence>
<keyword evidence="2" id="KW-0677">Repeat</keyword>
<dbReference type="GO" id="GO:0009451">
    <property type="term" value="P:RNA modification"/>
    <property type="evidence" value="ECO:0007669"/>
    <property type="project" value="InterPro"/>
</dbReference>
<dbReference type="Pfam" id="PF13041">
    <property type="entry name" value="PPR_2"/>
    <property type="match status" value="2"/>
</dbReference>
<reference evidence="5 6" key="1">
    <citation type="submission" date="2017-09" db="EMBL/GenBank/DDBJ databases">
        <title>WGS assembly of Aquilegia coerulea Goldsmith.</title>
        <authorList>
            <person name="Hodges S."/>
            <person name="Kramer E."/>
            <person name="Nordborg M."/>
            <person name="Tomkins J."/>
            <person name="Borevitz J."/>
            <person name="Derieg N."/>
            <person name="Yan J."/>
            <person name="Mihaltcheva S."/>
            <person name="Hayes R.D."/>
            <person name="Rokhsar D."/>
        </authorList>
    </citation>
    <scope>NUCLEOTIDE SEQUENCE [LARGE SCALE GENOMIC DNA]</scope>
    <source>
        <strain evidence="6">cv. Goldsmith</strain>
    </source>
</reference>
<dbReference type="FunFam" id="1.25.40.10:FF:002148">
    <property type="entry name" value="Pentatricopeptide repeat-containing protein At2g29760, chloroplastic"/>
    <property type="match status" value="1"/>
</dbReference>
<dbReference type="NCBIfam" id="TIGR00756">
    <property type="entry name" value="PPR"/>
    <property type="match status" value="3"/>
</dbReference>
<feature type="repeat" description="PPR" evidence="3">
    <location>
        <begin position="238"/>
        <end position="268"/>
    </location>
</feature>
<sequence>MPQRQQHFLCTNSNNNNNNLNTFFNQYVDKTDVYSWNSVIAELARSGNSIEALRAFSSLRKFSLNPNRSTFRCAIKSCSSLFDLRSGKQTHQQALVFGFESDLFVSSALIDMYSKCGVLNDARKLFDEIPMRNVVSWTSMVTGYVQNDNPHEALSLFKDFLREESEGSVFVDSVALVSVLSACSRVSRKGITKGVHGYLIKRGFEGDLGVGSTLMDAYAKCGDVSVARKVFDGITLRDVVSWNSMIASYAQTGLSIEALEVFYEMLKEREVEFNDVTLSIVLLACAHAGALQLGKCIHDQTAYPAELTLQTFIAFGVGLGATLESSRELLEIMIIDMYCKCGRVETARKAFNCMKEKNVKSWTAMISGYGMHGRAKESLEVIYEMQKEGVKPNYITFVSVLAACSHAGLVEEGWHWFETMNAEFNIEPGVEHYGCMVDLLGRAGCLNEAYHLIKGMKVKPDFVVWGALLGACKVHKNVELGEISAKKLFELDPKNCGYYVLLSNMYADAGRWRDVERMRVNMKNHGLVKPPGFSLVEVKGRVHVFLVGDRDHPQHEDIYKYLEKLSIKMQEVGYAPDTTSVFHDVDQEDKETVLRVHSEELAFVFGIMNSIPESTIQIIKNLRVCGDCHTAIKIISKIVDREIVVRDSNRFHQFRDGLCSCGDYWRSSFREVLNHF</sequence>
<dbReference type="PANTHER" id="PTHR47926">
    <property type="entry name" value="PENTATRICOPEPTIDE REPEAT-CONTAINING PROTEIN"/>
    <property type="match status" value="1"/>
</dbReference>
<dbReference type="PANTHER" id="PTHR47926:SF500">
    <property type="entry name" value="REPEAT-CONTAINING PROTEIN, PUTATIVE-RELATED"/>
    <property type="match status" value="1"/>
</dbReference>
<dbReference type="EMBL" id="KZ305083">
    <property type="protein sequence ID" value="PIA28798.1"/>
    <property type="molecule type" value="Genomic_DNA"/>
</dbReference>